<feature type="domain" description="FAS1" evidence="2">
    <location>
        <begin position="396"/>
        <end position="552"/>
    </location>
</feature>
<feature type="domain" description="FAS1" evidence="2">
    <location>
        <begin position="555"/>
        <end position="718"/>
    </location>
</feature>
<dbReference type="SMART" id="SM00487">
    <property type="entry name" value="DEXDc"/>
    <property type="match status" value="1"/>
</dbReference>
<dbReference type="InterPro" id="IPR011545">
    <property type="entry name" value="DEAD/DEAH_box_helicase_dom"/>
</dbReference>
<proteinExistence type="predicted"/>
<dbReference type="OrthoDB" id="14252at2759"/>
<dbReference type="Pfam" id="PF00270">
    <property type="entry name" value="DEAD"/>
    <property type="match status" value="1"/>
</dbReference>
<dbReference type="GO" id="GO:0005634">
    <property type="term" value="C:nucleus"/>
    <property type="evidence" value="ECO:0007669"/>
    <property type="project" value="TreeGrafter"/>
</dbReference>
<evidence type="ECO:0000313" key="4">
    <source>
        <dbReference type="EMBL" id="PVU90953.1"/>
    </source>
</evidence>
<gene>
    <name evidence="4" type="ORF">BB561_004643</name>
</gene>
<feature type="domain" description="FAS1" evidence="2">
    <location>
        <begin position="39"/>
        <end position="204"/>
    </location>
</feature>
<dbReference type="Proteomes" id="UP000245383">
    <property type="component" value="Unassembled WGS sequence"/>
</dbReference>
<evidence type="ECO:0000259" key="3">
    <source>
        <dbReference type="PROSITE" id="PS51192"/>
    </source>
</evidence>
<feature type="region of interest" description="Disordered" evidence="1">
    <location>
        <begin position="1"/>
        <end position="21"/>
    </location>
</feature>
<organism evidence="4 5">
    <name type="scientific">Smittium simulii</name>
    <dbReference type="NCBI Taxonomy" id="133385"/>
    <lineage>
        <taxon>Eukaryota</taxon>
        <taxon>Fungi</taxon>
        <taxon>Fungi incertae sedis</taxon>
        <taxon>Zoopagomycota</taxon>
        <taxon>Kickxellomycotina</taxon>
        <taxon>Harpellomycetes</taxon>
        <taxon>Harpellales</taxon>
        <taxon>Legeriomycetaceae</taxon>
        <taxon>Smittium</taxon>
    </lineage>
</organism>
<feature type="compositionally biased region" description="Low complexity" evidence="1">
    <location>
        <begin position="8"/>
        <end position="21"/>
    </location>
</feature>
<dbReference type="PANTHER" id="PTHR47957">
    <property type="entry name" value="ATP-DEPENDENT HELICASE HRQ1"/>
    <property type="match status" value="1"/>
</dbReference>
<dbReference type="GO" id="GO:0043138">
    <property type="term" value="F:3'-5' DNA helicase activity"/>
    <property type="evidence" value="ECO:0007669"/>
    <property type="project" value="TreeGrafter"/>
</dbReference>
<dbReference type="InterPro" id="IPR014001">
    <property type="entry name" value="Helicase_ATP-bd"/>
</dbReference>
<evidence type="ECO:0000256" key="1">
    <source>
        <dbReference type="SAM" id="MobiDB-lite"/>
    </source>
</evidence>
<comment type="caution">
    <text evidence="4">The sequence shown here is derived from an EMBL/GenBank/DDBJ whole genome shotgun (WGS) entry which is preliminary data.</text>
</comment>
<protein>
    <recommendedName>
        <fullName evidence="6">FAS1 domain-containing protein</fullName>
    </recommendedName>
</protein>
<dbReference type="PROSITE" id="PS50213">
    <property type="entry name" value="FAS1"/>
    <property type="match status" value="3"/>
</dbReference>
<evidence type="ECO:0000259" key="2">
    <source>
        <dbReference type="PROSITE" id="PS50213"/>
    </source>
</evidence>
<dbReference type="InterPro" id="IPR036378">
    <property type="entry name" value="FAS1_dom_sf"/>
</dbReference>
<evidence type="ECO:0000313" key="5">
    <source>
        <dbReference type="Proteomes" id="UP000245383"/>
    </source>
</evidence>
<dbReference type="PROSITE" id="PS51192">
    <property type="entry name" value="HELICASE_ATP_BIND_1"/>
    <property type="match status" value="1"/>
</dbReference>
<accession>A0A2T9YF47</accession>
<dbReference type="Pfam" id="PF02469">
    <property type="entry name" value="Fasciclin"/>
    <property type="match status" value="3"/>
</dbReference>
<name>A0A2T9YF47_9FUNG</name>
<sequence>MLYYKSDASLSPHSSPNALSLSSVSNAQPLKAQSIIYKKTTIIDALSSDPRYSTFIRYLQRLHLIIEFNGYTNVTILAPTNAAFERYEASLIFTPEDISDSLDSLDTPNKESFSPVYKQMTRDKMLLSVIRDGVYGSSAWVDGMVWETNSGWRPDSLNKARHIDGIMLKSRIDKTGRIMIGNIEVQDGEIWCTSGVVMPLSGVILPPPKLEDILLNGFNSTALAKTTQHQTDPSNKYNHFRAALYVTKWSNVIFYNQISLNNSNDNSKLIKHTVWVPSDFELMSAFSWSQWNYLTRVPILNLDEKLKKSAFEDLKTIMRNFVSPASWSLTRLGPGIHQIPMIDDDAISSKKNLTLNVLSSNNASFDGMKIRISDCLAFDGIAHKISLQNSSISSQISWTPKKIILGLNATRFVELMIKYGLDDYLDGSKKGSWTFLVPTNNAIEQFEHFSDFFSFNDIKNWLLYHIVNKNIVSSDLQDGQLLKSEYKPSSLNNHKQIIRVSTTSSKSYLNSSTRKNTQRDPKWITFNGAPLEIETSTPVNEYTSIYLLSESLSLPEPLINSLVKDLNYSSYIGMLSIVPNLLKNVSNTSSLSFLVPNNDAFLKLGLAYNYLTRPNDYEAKLDLQKLATSHICDTVIYSDMVNSNCTQNSDNQDCKSVIEAKSLNQNSIFFSKDAGTNNLVIQNNLMHKSNVYVNRGIVAVDQDIPFSSGVIHRLSDSFLYPENLLITPQKLLRGMNSFTFKCLLNMFNMSGILDLEYNQTFKAETPTSDGTDTNNIIGYSFLVPSDQLWGNYPPFKEYMRRNKRFPNATSNAEKIFGLDANDFDNDNPWVNKTNQEISDYLIRVLKLHILPIRNTTNDNSLAFDESQMFEYETLLEHVTIKYHKTITREMFFVIDPNLNTPTPSYPIPPIGMPQEGDNPKQNSNFGIVMRQGQISSSYFVNKDAYDNSLISNYNFMLYEIDTVLEAPDALSNGNKGSLISKISWQIFLFFTVLGLIGALSGLICLWAYSLRTLNGNFNLLDLSLIKEIAQEELELQTTTIVEDQDPQYKESSVVPNNKNAITDFEPTYSTIIANMIDTNVSIIIKFNSGTSSSNLTNFATNLGQNSSAHSNKKAKLARKPKYKSAAFQATKISAASILSNVKILIGNFIAKLDLWVENVNMNEIDDNFKLGLAKTHIADCFRTFSDPKSYLLESSNKHDTSQDLISILKTAPFYKNQVSEKSTISIPSKCAQYTSLLEPSNPKSVDLGELDTNTASSNSVQIDTGLLYNSLTRSKSSLESLTAVKNCFNILDFYSHQVEAFDIIEQNKNLLVTTSTASGKSAIFQYAIAKSLLDSVYNFGLNVDPKLDDFDSMANFNQDGSFLDESLLYNGQNSDFKSRNQDSNISNYRNDIQYNHYDLNNSCCSTVLMIFPYKALTQNQLASIKKLLYSIPSLFEAGVIVDVFDGDTQSKERIQIPRRVNVLLTNPDTLHCSILPNHTKWNRFFANLSLVIIDEMHVYNGMFGQHFTMILSRLRRLTQFYKNSYGKYTQNLNQKAQFVLCSATVDDPHIFANRLLPSEKFELVEKSSAPRPELDIVLWNSSQMAINEGKKNSNVNTSNSINESDNQDDSFDNALYPKTSDKIGDVVDLSIFLLGMNYKTLTRSECELIYHKVIKTLETNIDGKNLVKKVVSYRAGYSTKDRRKLESQMFCNSISLLISTNALELGIDIGSLDAVVESDDQRKVKQKKTIVL</sequence>
<dbReference type="GO" id="GO:0006289">
    <property type="term" value="P:nucleotide-excision repair"/>
    <property type="evidence" value="ECO:0007669"/>
    <property type="project" value="TreeGrafter"/>
</dbReference>
<evidence type="ECO:0008006" key="6">
    <source>
        <dbReference type="Google" id="ProtNLM"/>
    </source>
</evidence>
<dbReference type="SUPFAM" id="SSF82153">
    <property type="entry name" value="FAS1 domain"/>
    <property type="match status" value="3"/>
</dbReference>
<dbReference type="GO" id="GO:0005524">
    <property type="term" value="F:ATP binding"/>
    <property type="evidence" value="ECO:0007669"/>
    <property type="project" value="InterPro"/>
</dbReference>
<dbReference type="Gene3D" id="3.40.50.300">
    <property type="entry name" value="P-loop containing nucleotide triphosphate hydrolases"/>
    <property type="match status" value="2"/>
</dbReference>
<dbReference type="STRING" id="133385.A0A2T9YF47"/>
<dbReference type="EMBL" id="MBFR01000229">
    <property type="protein sequence ID" value="PVU90953.1"/>
    <property type="molecule type" value="Genomic_DNA"/>
</dbReference>
<dbReference type="PANTHER" id="PTHR47957:SF3">
    <property type="entry name" value="ATP-DEPENDENT HELICASE HRQ1"/>
    <property type="match status" value="1"/>
</dbReference>
<feature type="domain" description="Helicase ATP-binding" evidence="3">
    <location>
        <begin position="1301"/>
        <end position="1563"/>
    </location>
</feature>
<dbReference type="SMART" id="SM00554">
    <property type="entry name" value="FAS1"/>
    <property type="match status" value="3"/>
</dbReference>
<feature type="compositionally biased region" description="Polar residues" evidence="1">
    <location>
        <begin position="1592"/>
        <end position="1604"/>
    </location>
</feature>
<feature type="region of interest" description="Disordered" evidence="1">
    <location>
        <begin position="1589"/>
        <end position="1611"/>
    </location>
</feature>
<dbReference type="SUPFAM" id="SSF52540">
    <property type="entry name" value="P-loop containing nucleoside triphosphate hydrolases"/>
    <property type="match status" value="2"/>
</dbReference>
<dbReference type="GO" id="GO:0003676">
    <property type="term" value="F:nucleic acid binding"/>
    <property type="evidence" value="ECO:0007669"/>
    <property type="project" value="InterPro"/>
</dbReference>
<keyword evidence="5" id="KW-1185">Reference proteome</keyword>
<reference evidence="4 5" key="1">
    <citation type="journal article" date="2018" name="MBio">
        <title>Comparative Genomics Reveals the Core Gene Toolbox for the Fungus-Insect Symbiosis.</title>
        <authorList>
            <person name="Wang Y."/>
            <person name="Stata M."/>
            <person name="Wang W."/>
            <person name="Stajich J.E."/>
            <person name="White M.M."/>
            <person name="Moncalvo J.M."/>
        </authorList>
    </citation>
    <scope>NUCLEOTIDE SEQUENCE [LARGE SCALE GENOMIC DNA]</scope>
    <source>
        <strain evidence="4 5">SWE-8-4</strain>
    </source>
</reference>
<dbReference type="InterPro" id="IPR000782">
    <property type="entry name" value="FAS1_domain"/>
</dbReference>
<dbReference type="GO" id="GO:0036297">
    <property type="term" value="P:interstrand cross-link repair"/>
    <property type="evidence" value="ECO:0007669"/>
    <property type="project" value="TreeGrafter"/>
</dbReference>
<dbReference type="Gene3D" id="2.30.180.10">
    <property type="entry name" value="FAS1 domain"/>
    <property type="match status" value="3"/>
</dbReference>
<dbReference type="InterPro" id="IPR027417">
    <property type="entry name" value="P-loop_NTPase"/>
</dbReference>